<dbReference type="Proteomes" id="UP000537326">
    <property type="component" value="Unassembled WGS sequence"/>
</dbReference>
<dbReference type="PANTHER" id="PTHR33490:SF3">
    <property type="entry name" value="CONSERVED INTEGRAL MEMBRANE PROTEIN"/>
    <property type="match status" value="1"/>
</dbReference>
<proteinExistence type="predicted"/>
<dbReference type="Pfam" id="PF01841">
    <property type="entry name" value="Transglut_core"/>
    <property type="match status" value="1"/>
</dbReference>
<gene>
    <name evidence="2" type="ORF">BKA05_003095</name>
</gene>
<dbReference type="AlphaFoldDB" id="A0A7Y9YG56"/>
<dbReference type="SUPFAM" id="SSF54001">
    <property type="entry name" value="Cysteine proteinases"/>
    <property type="match status" value="1"/>
</dbReference>
<dbReference type="PANTHER" id="PTHR33490">
    <property type="entry name" value="BLR5614 PROTEIN-RELATED"/>
    <property type="match status" value="1"/>
</dbReference>
<dbReference type="GO" id="GO:0006508">
    <property type="term" value="P:proteolysis"/>
    <property type="evidence" value="ECO:0007669"/>
    <property type="project" value="UniProtKB-KW"/>
</dbReference>
<reference evidence="2 3" key="1">
    <citation type="submission" date="2020-07" db="EMBL/GenBank/DDBJ databases">
        <title>Sequencing the genomes of 1000 actinobacteria strains.</title>
        <authorList>
            <person name="Klenk H.-P."/>
        </authorList>
    </citation>
    <scope>NUCLEOTIDE SEQUENCE [LARGE SCALE GENOMIC DNA]</scope>
    <source>
        <strain evidence="2 3">DSM 18248</strain>
    </source>
</reference>
<keyword evidence="2" id="KW-0378">Hydrolase</keyword>
<evidence type="ECO:0000313" key="2">
    <source>
        <dbReference type="EMBL" id="NYI11580.1"/>
    </source>
</evidence>
<comment type="caution">
    <text evidence="2">The sequence shown here is derived from an EMBL/GenBank/DDBJ whole genome shotgun (WGS) entry which is preliminary data.</text>
</comment>
<dbReference type="InterPro" id="IPR002931">
    <property type="entry name" value="Transglutaminase-like"/>
</dbReference>
<protein>
    <submittedName>
        <fullName evidence="2">Transglutaminase-like putative cysteine protease</fullName>
    </submittedName>
</protein>
<keyword evidence="2" id="KW-0645">Protease</keyword>
<dbReference type="EMBL" id="JACBZI010000001">
    <property type="protein sequence ID" value="NYI11580.1"/>
    <property type="molecule type" value="Genomic_DNA"/>
</dbReference>
<evidence type="ECO:0000259" key="1">
    <source>
        <dbReference type="Pfam" id="PF01841"/>
    </source>
</evidence>
<keyword evidence="3" id="KW-1185">Reference proteome</keyword>
<sequence length="224" mass="24485">MMDRTWDATEALTAGRFVDSDHPDVQDFTRSTLAGVSDPHGRIGTLFAAVRDMFRYDPYSVSGHQDDYRASAILAGGPTWCVPKAVLLTACLRAAGIPTVLGFSDVRNHLSSPALLELMGTDRFVFHGWTAVLIDGTWRKGSPAFNTDLCHRFDVPPLEFDGTGDALLHATDGAGNRHMEYVHERGMFLDLPYDDMMTTLTSTYGSAMVRDGVGASHSDSSFHP</sequence>
<name>A0A7Y9YG56_9ACTN</name>
<dbReference type="GO" id="GO:0008233">
    <property type="term" value="F:peptidase activity"/>
    <property type="evidence" value="ECO:0007669"/>
    <property type="project" value="UniProtKB-KW"/>
</dbReference>
<dbReference type="InterPro" id="IPR038765">
    <property type="entry name" value="Papain-like_cys_pep_sf"/>
</dbReference>
<evidence type="ECO:0000313" key="3">
    <source>
        <dbReference type="Proteomes" id="UP000537326"/>
    </source>
</evidence>
<dbReference type="Gene3D" id="3.10.620.30">
    <property type="match status" value="1"/>
</dbReference>
<organism evidence="2 3">
    <name type="scientific">Nocardioides marinus</name>
    <dbReference type="NCBI Taxonomy" id="374514"/>
    <lineage>
        <taxon>Bacteria</taxon>
        <taxon>Bacillati</taxon>
        <taxon>Actinomycetota</taxon>
        <taxon>Actinomycetes</taxon>
        <taxon>Propionibacteriales</taxon>
        <taxon>Nocardioidaceae</taxon>
        <taxon>Nocardioides</taxon>
    </lineage>
</organism>
<accession>A0A7Y9YG56</accession>
<feature type="domain" description="Transglutaminase-like" evidence="1">
    <location>
        <begin position="27"/>
        <end position="139"/>
    </location>
</feature>